<evidence type="ECO:0000313" key="1">
    <source>
        <dbReference type="EMBL" id="KAI4311547.1"/>
    </source>
</evidence>
<evidence type="ECO:0000313" key="2">
    <source>
        <dbReference type="Proteomes" id="UP001057402"/>
    </source>
</evidence>
<dbReference type="EMBL" id="CM042890">
    <property type="protein sequence ID" value="KAI4311547.1"/>
    <property type="molecule type" value="Genomic_DNA"/>
</dbReference>
<dbReference type="Proteomes" id="UP001057402">
    <property type="component" value="Chromosome 11"/>
</dbReference>
<sequence length="106" mass="11607">MKPKAIHGAGVFPCQLLKIGFGLGSWGISTDAGVEPTAGVRGRDKGQPGAEDEFTAGSRLRKENGGALPPKFQTWNLLFFCAPDRIRILKDYKEQWMNPSFSDPNN</sequence>
<proteinExistence type="predicted"/>
<gene>
    <name evidence="1" type="ORF">MLD38_036433</name>
</gene>
<reference evidence="2" key="1">
    <citation type="journal article" date="2023" name="Front. Plant Sci.">
        <title>Chromosomal-level genome assembly of Melastoma candidum provides insights into trichome evolution.</title>
        <authorList>
            <person name="Zhong Y."/>
            <person name="Wu W."/>
            <person name="Sun C."/>
            <person name="Zou P."/>
            <person name="Liu Y."/>
            <person name="Dai S."/>
            <person name="Zhou R."/>
        </authorList>
    </citation>
    <scope>NUCLEOTIDE SEQUENCE [LARGE SCALE GENOMIC DNA]</scope>
</reference>
<name>A0ACB9LKW1_9MYRT</name>
<protein>
    <submittedName>
        <fullName evidence="1">Uncharacterized protein</fullName>
    </submittedName>
</protein>
<accession>A0ACB9LKW1</accession>
<keyword evidence="2" id="KW-1185">Reference proteome</keyword>
<comment type="caution">
    <text evidence="1">The sequence shown here is derived from an EMBL/GenBank/DDBJ whole genome shotgun (WGS) entry which is preliminary data.</text>
</comment>
<organism evidence="1 2">
    <name type="scientific">Melastoma candidum</name>
    <dbReference type="NCBI Taxonomy" id="119954"/>
    <lineage>
        <taxon>Eukaryota</taxon>
        <taxon>Viridiplantae</taxon>
        <taxon>Streptophyta</taxon>
        <taxon>Embryophyta</taxon>
        <taxon>Tracheophyta</taxon>
        <taxon>Spermatophyta</taxon>
        <taxon>Magnoliopsida</taxon>
        <taxon>eudicotyledons</taxon>
        <taxon>Gunneridae</taxon>
        <taxon>Pentapetalae</taxon>
        <taxon>rosids</taxon>
        <taxon>malvids</taxon>
        <taxon>Myrtales</taxon>
        <taxon>Melastomataceae</taxon>
        <taxon>Melastomatoideae</taxon>
        <taxon>Melastomateae</taxon>
        <taxon>Melastoma</taxon>
    </lineage>
</organism>